<dbReference type="RefSeq" id="WP_036079509.1">
    <property type="nucleotide sequence ID" value="NZ_AODE01000019.1"/>
</dbReference>
<dbReference type="EMBL" id="AODE01000019">
    <property type="protein sequence ID" value="EUJ29569.1"/>
    <property type="molecule type" value="Genomic_DNA"/>
</dbReference>
<evidence type="ECO:0008006" key="4">
    <source>
        <dbReference type="Google" id="ProtNLM"/>
    </source>
</evidence>
<evidence type="ECO:0000313" key="2">
    <source>
        <dbReference type="EMBL" id="EUJ29569.1"/>
    </source>
</evidence>
<accession>W7BS35</accession>
<name>W7BS35_9LIST</name>
<reference evidence="2 3" key="1">
    <citation type="journal article" date="2014" name="Int. J. Syst. Evol. Microbiol.">
        <title>Listeria floridensis sp. nov., Listeria aquatica sp. nov., Listeria cornellensis sp. nov., Listeria riparia sp. nov. and Listeria grandensis sp. nov., from agricultural and natural environments.</title>
        <authorList>
            <person name="den Bakker H.C."/>
            <person name="Warchocki S."/>
            <person name="Wright E.M."/>
            <person name="Allred A.F."/>
            <person name="Ahlstrom C."/>
            <person name="Manuel C.S."/>
            <person name="Stasiewicz M.J."/>
            <person name="Burrell A."/>
            <person name="Roof S."/>
            <person name="Strawn L."/>
            <person name="Fortes E.D."/>
            <person name="Nightingale K.K."/>
            <person name="Kephart D."/>
            <person name="Wiedmann M."/>
        </authorList>
    </citation>
    <scope>NUCLEOTIDE SEQUENCE [LARGE SCALE GENOMIC DNA]</scope>
    <source>
        <strain evidence="3">FSL F6-969</strain>
    </source>
</reference>
<dbReference type="Proteomes" id="UP000019254">
    <property type="component" value="Unassembled WGS sequence"/>
</dbReference>
<feature type="chain" id="PRO_5004889219" description="Lipoprotein" evidence="1">
    <location>
        <begin position="27"/>
        <end position="243"/>
    </location>
</feature>
<dbReference type="STRING" id="1265820.PCORN_10407"/>
<gene>
    <name evidence="2" type="ORF">PCORN_10407</name>
</gene>
<dbReference type="SUPFAM" id="SSF49464">
    <property type="entry name" value="Carboxypeptidase regulatory domain-like"/>
    <property type="match status" value="1"/>
</dbReference>
<sequence>MKKGIGILLLGLVLLLAACGNNEKNAETPNDKMIIQLDEKNVTADANDIFTVTGKTTPSATVSIGDVSVDADKKGKFELMHVYEGDKSYEVVASKKGMTEARATVQVTQPTAVKDEKKEQEEAAKEKAQKEVTENAKPNAAKISFAMLSGNPDKYARESYYLKGQVAEVIDGGATKYLKVNMTQAGSTWKDTVMVIHTGTTDAKKGDILEIYGTIYGTYAFDDANGATIAMPGITASSINVVK</sequence>
<evidence type="ECO:0000313" key="3">
    <source>
        <dbReference type="Proteomes" id="UP000019254"/>
    </source>
</evidence>
<protein>
    <recommendedName>
        <fullName evidence="4">Lipoprotein</fullName>
    </recommendedName>
</protein>
<dbReference type="PROSITE" id="PS51257">
    <property type="entry name" value="PROKAR_LIPOPROTEIN"/>
    <property type="match status" value="1"/>
</dbReference>
<keyword evidence="1" id="KW-0732">Signal</keyword>
<dbReference type="AlphaFoldDB" id="W7BS35"/>
<dbReference type="PATRIC" id="fig|1265820.5.peg.2042"/>
<organism evidence="2 3">
    <name type="scientific">Listeria cornellensis FSL F6-0969</name>
    <dbReference type="NCBI Taxonomy" id="1265820"/>
    <lineage>
        <taxon>Bacteria</taxon>
        <taxon>Bacillati</taxon>
        <taxon>Bacillota</taxon>
        <taxon>Bacilli</taxon>
        <taxon>Bacillales</taxon>
        <taxon>Listeriaceae</taxon>
        <taxon>Listeria</taxon>
    </lineage>
</organism>
<feature type="signal peptide" evidence="1">
    <location>
        <begin position="1"/>
        <end position="26"/>
    </location>
</feature>
<dbReference type="InterPro" id="IPR008969">
    <property type="entry name" value="CarboxyPept-like_regulatory"/>
</dbReference>
<dbReference type="Gene3D" id="2.60.40.1120">
    <property type="entry name" value="Carboxypeptidase-like, regulatory domain"/>
    <property type="match status" value="1"/>
</dbReference>
<keyword evidence="3" id="KW-1185">Reference proteome</keyword>
<comment type="caution">
    <text evidence="2">The sequence shown here is derived from an EMBL/GenBank/DDBJ whole genome shotgun (WGS) entry which is preliminary data.</text>
</comment>
<evidence type="ECO:0000256" key="1">
    <source>
        <dbReference type="SAM" id="SignalP"/>
    </source>
</evidence>
<proteinExistence type="predicted"/>
<dbReference type="OrthoDB" id="2361488at2"/>